<dbReference type="Pfam" id="PF01478">
    <property type="entry name" value="Peptidase_A24"/>
    <property type="match status" value="1"/>
</dbReference>
<accession>A0A292YUS9</accession>
<evidence type="ECO:0000259" key="7">
    <source>
        <dbReference type="Pfam" id="PF01478"/>
    </source>
</evidence>
<dbReference type="GO" id="GO:0005886">
    <property type="term" value="C:plasma membrane"/>
    <property type="evidence" value="ECO:0007669"/>
    <property type="project" value="UniProtKB-SubCell"/>
</dbReference>
<dbReference type="AlphaFoldDB" id="A0A292YUS9"/>
<evidence type="ECO:0000256" key="2">
    <source>
        <dbReference type="ARBA" id="ARBA00022475"/>
    </source>
</evidence>
<comment type="subcellular location">
    <subcellularLocation>
        <location evidence="1">Cell membrane</location>
        <topology evidence="1">Multi-pass membrane protein</topology>
    </subcellularLocation>
</comment>
<feature type="transmembrane region" description="Helical" evidence="6">
    <location>
        <begin position="127"/>
        <end position="150"/>
    </location>
</feature>
<evidence type="ECO:0000256" key="5">
    <source>
        <dbReference type="ARBA" id="ARBA00023136"/>
    </source>
</evidence>
<dbReference type="PANTHER" id="PTHR36506:SF1">
    <property type="entry name" value="PREFLAGELLIN PEPTIDASE"/>
    <property type="match status" value="1"/>
</dbReference>
<keyword evidence="4 6" id="KW-1133">Transmembrane helix</keyword>
<evidence type="ECO:0000256" key="6">
    <source>
        <dbReference type="SAM" id="Phobius"/>
    </source>
</evidence>
<keyword evidence="5 6" id="KW-0472">Membrane</keyword>
<dbReference type="InterPro" id="IPR000045">
    <property type="entry name" value="Prepilin_IV_endopep_pep"/>
</dbReference>
<dbReference type="Proteomes" id="UP000221538">
    <property type="component" value="Unassembled WGS sequence"/>
</dbReference>
<dbReference type="EMBL" id="BEWI01000027">
    <property type="protein sequence ID" value="GAY19562.1"/>
    <property type="molecule type" value="Genomic_DNA"/>
</dbReference>
<proteinExistence type="predicted"/>
<evidence type="ECO:0000256" key="1">
    <source>
        <dbReference type="ARBA" id="ARBA00004651"/>
    </source>
</evidence>
<sequence>MSLVILLGAAVYFDLRFRRIPNGLSLMAAVAAVPYWIGVSGHAMPASIGQQFLILLIAAAPLLLLFTVGALGGGDIKLLGAVLLWIPPGDVLEMIATIILAGGVVGVGAVAHALWRRRNWSDATVPFGVAIAVGAMPAVAGDFVVALKALGALG</sequence>
<reference evidence="8 9" key="1">
    <citation type="journal article" date="2013" name="Biodegradation">
        <title>Occurrence of 4-tert-butylphenol (4-t-BP) biodegradation in an aquatic sample caused by the presence of Spirodela polyrrhiza and isolation of a 4-t-BP-utilizing bacterium.</title>
        <authorList>
            <person name="Ogata Y."/>
            <person name="Toyama T."/>
            <person name="Yu N."/>
            <person name="Wang X."/>
            <person name="Sei K."/>
            <person name="Ike M."/>
        </authorList>
    </citation>
    <scope>NUCLEOTIDE SEQUENCE [LARGE SCALE GENOMIC DNA]</scope>
    <source>
        <strain evidence="8 9">OMI</strain>
    </source>
</reference>
<evidence type="ECO:0000313" key="9">
    <source>
        <dbReference type="Proteomes" id="UP000221538"/>
    </source>
</evidence>
<dbReference type="PANTHER" id="PTHR36506">
    <property type="entry name" value="PREFLAGELLIN PEPTIDASE"/>
    <property type="match status" value="1"/>
</dbReference>
<keyword evidence="2" id="KW-1003">Cell membrane</keyword>
<protein>
    <submittedName>
        <fullName evidence="8">Type IV prepilin peptidase TadV</fullName>
    </submittedName>
</protein>
<evidence type="ECO:0000256" key="4">
    <source>
        <dbReference type="ARBA" id="ARBA00022989"/>
    </source>
</evidence>
<dbReference type="InterPro" id="IPR052218">
    <property type="entry name" value="Preflagellin_Peptidase"/>
</dbReference>
<dbReference type="Gene3D" id="1.20.120.1220">
    <property type="match status" value="1"/>
</dbReference>
<reference evidence="8 9" key="2">
    <citation type="journal article" date="2013" name="Environ. Sci. Technol.">
        <title>The 4-tert-butylphenol-utilizing bacterium Sphingobium fuliginis OMI can degrade bisphenols via phenolic ring hydroxylation and meta-cleavage pathway.</title>
        <authorList>
            <person name="Ogata Y."/>
            <person name="Goda S."/>
            <person name="Toyama T."/>
            <person name="Sei K."/>
            <person name="Ike M."/>
        </authorList>
    </citation>
    <scope>NUCLEOTIDE SEQUENCE [LARGE SCALE GENOMIC DNA]</scope>
    <source>
        <strain evidence="8 9">OMI</strain>
    </source>
</reference>
<evidence type="ECO:0000313" key="8">
    <source>
        <dbReference type="EMBL" id="GAY19562.1"/>
    </source>
</evidence>
<feature type="transmembrane region" description="Helical" evidence="6">
    <location>
        <begin position="52"/>
        <end position="74"/>
    </location>
</feature>
<gene>
    <name evidence="8" type="ORF">SFOMI_0081</name>
</gene>
<feature type="domain" description="Prepilin type IV endopeptidase peptidase" evidence="7">
    <location>
        <begin position="2"/>
        <end position="107"/>
    </location>
</feature>
<organism evidence="8 9">
    <name type="scientific">Sphingobium fuliginis (strain ATCC 27551)</name>
    <dbReference type="NCBI Taxonomy" id="336203"/>
    <lineage>
        <taxon>Bacteria</taxon>
        <taxon>Pseudomonadati</taxon>
        <taxon>Pseudomonadota</taxon>
        <taxon>Alphaproteobacteria</taxon>
        <taxon>Sphingomonadales</taxon>
        <taxon>Sphingomonadaceae</taxon>
        <taxon>Sphingobium</taxon>
    </lineage>
</organism>
<comment type="caution">
    <text evidence="8">The sequence shown here is derived from an EMBL/GenBank/DDBJ whole genome shotgun (WGS) entry which is preliminary data.</text>
</comment>
<keyword evidence="3 6" id="KW-0812">Transmembrane</keyword>
<feature type="transmembrane region" description="Helical" evidence="6">
    <location>
        <begin position="20"/>
        <end position="40"/>
    </location>
</feature>
<evidence type="ECO:0000256" key="3">
    <source>
        <dbReference type="ARBA" id="ARBA00022692"/>
    </source>
</evidence>
<dbReference type="GO" id="GO:0004190">
    <property type="term" value="F:aspartic-type endopeptidase activity"/>
    <property type="evidence" value="ECO:0007669"/>
    <property type="project" value="InterPro"/>
</dbReference>
<dbReference type="RefSeq" id="WP_158229990.1">
    <property type="nucleotide sequence ID" value="NZ_BEWI01000027.1"/>
</dbReference>
<feature type="transmembrane region" description="Helical" evidence="6">
    <location>
        <begin position="94"/>
        <end position="115"/>
    </location>
</feature>
<name>A0A292YUS9_SPHSA</name>